<organism evidence="2 3">
    <name type="scientific">Photobacterium proteolyticum</name>
    <dbReference type="NCBI Taxonomy" id="1903952"/>
    <lineage>
        <taxon>Bacteria</taxon>
        <taxon>Pseudomonadati</taxon>
        <taxon>Pseudomonadota</taxon>
        <taxon>Gammaproteobacteria</taxon>
        <taxon>Vibrionales</taxon>
        <taxon>Vibrionaceae</taxon>
        <taxon>Photobacterium</taxon>
    </lineage>
</organism>
<evidence type="ECO:0000313" key="3">
    <source>
        <dbReference type="Proteomes" id="UP000186905"/>
    </source>
</evidence>
<gene>
    <name evidence="2" type="ORF">BIT28_20655</name>
</gene>
<dbReference type="STRING" id="1903952.BIT28_20655"/>
<dbReference type="NCBIfam" id="TIGR00752">
    <property type="entry name" value="slp"/>
    <property type="match status" value="1"/>
</dbReference>
<dbReference type="PIRSF" id="PIRSF004982">
    <property type="entry name" value="SlP"/>
    <property type="match status" value="1"/>
</dbReference>
<dbReference type="InterPro" id="IPR004658">
    <property type="entry name" value="OMP_Slp"/>
</dbReference>
<sequence length="184" mass="20719">MFRVLFLGLLTVFMVGCASVPESLRTQSESPITDFMLIRDNPAIAQDQEVRLGGVIAAIRNEKRRTRIEIVSLPLTSDGRPKIDAKPQGRFVGYAEGFIEPLEYRPGRLLTVVGKVNGQEQGTVGEFDYQFPVVVISGRQLWQVKQEIRIDDFARYHDCIGTRCSFMSYGVGFTRGEVTQRVTK</sequence>
<accession>A0A1Q9G636</accession>
<proteinExistence type="predicted"/>
<dbReference type="RefSeq" id="WP_075768322.1">
    <property type="nucleotide sequence ID" value="NZ_MJIL01000101.1"/>
</dbReference>
<keyword evidence="1" id="KW-0732">Signal</keyword>
<dbReference type="EMBL" id="MJIL01000101">
    <property type="protein sequence ID" value="OLQ69393.1"/>
    <property type="molecule type" value="Genomic_DNA"/>
</dbReference>
<keyword evidence="3" id="KW-1185">Reference proteome</keyword>
<feature type="signal peptide" evidence="1">
    <location>
        <begin position="1"/>
        <end position="18"/>
    </location>
</feature>
<dbReference type="OrthoDB" id="5295757at2"/>
<dbReference type="PANTHER" id="PTHR37530:SF1">
    <property type="entry name" value="OUTER MEMBRANE PROTEIN SLP"/>
    <property type="match status" value="1"/>
</dbReference>
<evidence type="ECO:0000256" key="1">
    <source>
        <dbReference type="SAM" id="SignalP"/>
    </source>
</evidence>
<name>A0A1Q9G636_9GAMM</name>
<dbReference type="AlphaFoldDB" id="A0A1Q9G636"/>
<comment type="caution">
    <text evidence="2">The sequence shown here is derived from an EMBL/GenBank/DDBJ whole genome shotgun (WGS) entry which is preliminary data.</text>
</comment>
<dbReference type="GO" id="GO:0019867">
    <property type="term" value="C:outer membrane"/>
    <property type="evidence" value="ECO:0007669"/>
    <property type="project" value="InterPro"/>
</dbReference>
<feature type="chain" id="PRO_5012367371" evidence="1">
    <location>
        <begin position="19"/>
        <end position="184"/>
    </location>
</feature>
<protein>
    <submittedName>
        <fullName evidence="2">Starvation-inducible protein</fullName>
    </submittedName>
</protein>
<dbReference type="PANTHER" id="PTHR37530">
    <property type="entry name" value="OUTER MEMBRANE PROTEIN SLP"/>
    <property type="match status" value="1"/>
</dbReference>
<dbReference type="Pfam" id="PF03843">
    <property type="entry name" value="Slp"/>
    <property type="match status" value="1"/>
</dbReference>
<evidence type="ECO:0000313" key="2">
    <source>
        <dbReference type="EMBL" id="OLQ69393.1"/>
    </source>
</evidence>
<dbReference type="Proteomes" id="UP000186905">
    <property type="component" value="Unassembled WGS sequence"/>
</dbReference>
<dbReference type="PROSITE" id="PS51257">
    <property type="entry name" value="PROKAR_LIPOPROTEIN"/>
    <property type="match status" value="1"/>
</dbReference>
<reference evidence="2 3" key="1">
    <citation type="submission" date="2016-09" db="EMBL/GenBank/DDBJ databases">
        <title>Photobacterium proteolyticum sp. nov. a protease producing bacterium isolated from ocean sediments of Laizhou Bay.</title>
        <authorList>
            <person name="Li Y."/>
        </authorList>
    </citation>
    <scope>NUCLEOTIDE SEQUENCE [LARGE SCALE GENOMIC DNA]</scope>
    <source>
        <strain evidence="2 3">13-12</strain>
    </source>
</reference>